<sequence length="601" mass="64740">MNAGTPSTRRTLGVLTVIGVSGVVTLSGCTSVPGGAPTAQELGLVPLPASVEVSDAAPFVLDDATRVVVDAAAGSSVGQEGAVRVGELLAEELRTPTALDLPVEPVVRATGHEPADEASSVVLRLEPGGESWDPHGPLDDPAAEAYTLETGEDGVVLASTTPAGLYRGTRTLLQLLPPEVEASAPVDGVAWEVPAVEIADEPRYAYRGAMLDVARRFAPVEDVQRFVDHLADYRLNVLHLHLSDDQGWRLTVDGLPELTEVGGQTQEGWPPGTGGPWFYTPEEYAEIVAYAADRFVTVVPEIDGPGHTLAAQSVLGSLRCDGTTGEPYWGPEVNNPMICSSDENMPAVQGYLDTVLAAVVAQNPGPYVHLGGDEAPSPAEGWYENYTAAANEIVAGHGRTVVGWHQWAQGTTLPEGSLIQYWGVGERNRGLIGTERETADVREVRAALAAGADLVMSPADRTYLDMKYDDITPYGLEWAARIDLERAYSWDPETELTSTLDPERKVDVAGRVAGVEAPLWSDRSYPDSLTHLPTSTDEFVDVDVYVDYMTFPRLPALAEVAWTAQADRDFEDFEARIVRQAPRWDAAGIGWNRVHDVRWDD</sequence>
<proteinExistence type="inferred from homology"/>
<protein>
    <recommendedName>
        <fullName evidence="3">beta-N-acetylhexosaminidase</fullName>
        <ecNumber evidence="3">3.2.1.52</ecNumber>
    </recommendedName>
</protein>
<evidence type="ECO:0000256" key="4">
    <source>
        <dbReference type="ARBA" id="ARBA00022801"/>
    </source>
</evidence>
<dbReference type="Pfam" id="PF00728">
    <property type="entry name" value="Glyco_hydro_20"/>
    <property type="match status" value="2"/>
</dbReference>
<dbReference type="PRINTS" id="PR00738">
    <property type="entry name" value="GLHYDRLASE20"/>
</dbReference>
<organism evidence="9 10">
    <name type="scientific">Cellulosimicrobium funkei</name>
    <dbReference type="NCBI Taxonomy" id="264251"/>
    <lineage>
        <taxon>Bacteria</taxon>
        <taxon>Bacillati</taxon>
        <taxon>Actinomycetota</taxon>
        <taxon>Actinomycetes</taxon>
        <taxon>Micrococcales</taxon>
        <taxon>Promicromonosporaceae</taxon>
        <taxon>Cellulosimicrobium</taxon>
    </lineage>
</organism>
<feature type="domain" description="Glycoside hydrolase family 20 catalytic" evidence="7">
    <location>
        <begin position="384"/>
        <end position="564"/>
    </location>
</feature>
<dbReference type="GO" id="GO:0016020">
    <property type="term" value="C:membrane"/>
    <property type="evidence" value="ECO:0007669"/>
    <property type="project" value="TreeGrafter"/>
</dbReference>
<dbReference type="Pfam" id="PF02838">
    <property type="entry name" value="Glyco_hydro_20b"/>
    <property type="match status" value="1"/>
</dbReference>
<evidence type="ECO:0000259" key="7">
    <source>
        <dbReference type="Pfam" id="PF00728"/>
    </source>
</evidence>
<dbReference type="PANTHER" id="PTHR22600:SF57">
    <property type="entry name" value="BETA-N-ACETYLHEXOSAMINIDASE"/>
    <property type="match status" value="1"/>
</dbReference>
<feature type="domain" description="Glycoside hydrolase family 20 catalytic" evidence="7">
    <location>
        <begin position="204"/>
        <end position="376"/>
    </location>
</feature>
<dbReference type="InterPro" id="IPR015882">
    <property type="entry name" value="HEX_bac_N"/>
</dbReference>
<dbReference type="PANTHER" id="PTHR22600">
    <property type="entry name" value="BETA-HEXOSAMINIDASE"/>
    <property type="match status" value="1"/>
</dbReference>
<evidence type="ECO:0000256" key="5">
    <source>
        <dbReference type="ARBA" id="ARBA00023295"/>
    </source>
</evidence>
<feature type="active site" description="Proton donor" evidence="6">
    <location>
        <position position="374"/>
    </location>
</feature>
<dbReference type="SUPFAM" id="SSF55545">
    <property type="entry name" value="beta-N-acetylhexosaminidase-like domain"/>
    <property type="match status" value="1"/>
</dbReference>
<keyword evidence="4" id="KW-0378">Hydrolase</keyword>
<dbReference type="GO" id="GO:0004563">
    <property type="term" value="F:beta-N-acetylhexosaminidase activity"/>
    <property type="evidence" value="ECO:0007669"/>
    <property type="project" value="UniProtKB-EC"/>
</dbReference>
<keyword evidence="10" id="KW-1185">Reference proteome</keyword>
<dbReference type="STRING" id="264251.FB00_20975"/>
<feature type="domain" description="Beta-hexosaminidase bacterial type N-terminal" evidence="8">
    <location>
        <begin position="43"/>
        <end position="200"/>
    </location>
</feature>
<dbReference type="Proteomes" id="UP000035265">
    <property type="component" value="Unassembled WGS sequence"/>
</dbReference>
<comment type="caution">
    <text evidence="9">The sequence shown here is derived from an EMBL/GenBank/DDBJ whole genome shotgun (WGS) entry which is preliminary data.</text>
</comment>
<dbReference type="GO" id="GO:0030203">
    <property type="term" value="P:glycosaminoglycan metabolic process"/>
    <property type="evidence" value="ECO:0007669"/>
    <property type="project" value="TreeGrafter"/>
</dbReference>
<evidence type="ECO:0000256" key="1">
    <source>
        <dbReference type="ARBA" id="ARBA00001231"/>
    </source>
</evidence>
<dbReference type="AlphaFoldDB" id="A0A0H2KLN7"/>
<dbReference type="EMBL" id="JNBQ01000068">
    <property type="protein sequence ID" value="KLN32804.1"/>
    <property type="molecule type" value="Genomic_DNA"/>
</dbReference>
<dbReference type="InterPro" id="IPR017853">
    <property type="entry name" value="GH"/>
</dbReference>
<name>A0A0H2KLN7_9MICO</name>
<comment type="similarity">
    <text evidence="2">Belongs to the glycosyl hydrolase 20 family.</text>
</comment>
<dbReference type="InterPro" id="IPR029018">
    <property type="entry name" value="Hex-like_dom2"/>
</dbReference>
<evidence type="ECO:0000256" key="6">
    <source>
        <dbReference type="PIRSR" id="PIRSR625705-1"/>
    </source>
</evidence>
<gene>
    <name evidence="9" type="ORF">FB00_20975</name>
</gene>
<comment type="catalytic activity">
    <reaction evidence="1">
        <text>Hydrolysis of terminal non-reducing N-acetyl-D-hexosamine residues in N-acetyl-beta-D-hexosaminides.</text>
        <dbReference type="EC" id="3.2.1.52"/>
    </reaction>
</comment>
<dbReference type="InterPro" id="IPR015883">
    <property type="entry name" value="Glyco_hydro_20_cat"/>
</dbReference>
<dbReference type="EC" id="3.2.1.52" evidence="3"/>
<dbReference type="Gene3D" id="3.30.379.10">
    <property type="entry name" value="Chitobiase/beta-hexosaminidase domain 2-like"/>
    <property type="match status" value="1"/>
</dbReference>
<reference evidence="9 10" key="1">
    <citation type="submission" date="2014-05" db="EMBL/GenBank/DDBJ databases">
        <title>Cellulosimicrobium funkei U11 genome.</title>
        <authorList>
            <person name="Hu C."/>
            <person name="Gong Y."/>
            <person name="Wan W."/>
            <person name="Jiang M."/>
        </authorList>
    </citation>
    <scope>NUCLEOTIDE SEQUENCE [LARGE SCALE GENOMIC DNA]</scope>
    <source>
        <strain evidence="9 10">U11</strain>
    </source>
</reference>
<dbReference type="Gene3D" id="3.20.20.80">
    <property type="entry name" value="Glycosidases"/>
    <property type="match status" value="1"/>
</dbReference>
<dbReference type="SUPFAM" id="SSF51445">
    <property type="entry name" value="(Trans)glycosidases"/>
    <property type="match status" value="1"/>
</dbReference>
<accession>A0A0H2KLN7</accession>
<evidence type="ECO:0000256" key="2">
    <source>
        <dbReference type="ARBA" id="ARBA00006285"/>
    </source>
</evidence>
<evidence type="ECO:0000313" key="9">
    <source>
        <dbReference type="EMBL" id="KLN32804.1"/>
    </source>
</evidence>
<dbReference type="PATRIC" id="fig|264251.5.peg.4252"/>
<dbReference type="InterPro" id="IPR025705">
    <property type="entry name" value="Beta_hexosaminidase_sua/sub"/>
</dbReference>
<evidence type="ECO:0000313" key="10">
    <source>
        <dbReference type="Proteomes" id="UP000035265"/>
    </source>
</evidence>
<evidence type="ECO:0000259" key="8">
    <source>
        <dbReference type="Pfam" id="PF02838"/>
    </source>
</evidence>
<dbReference type="RefSeq" id="WP_052877839.1">
    <property type="nucleotide sequence ID" value="NZ_JNBQ01000068.1"/>
</dbReference>
<evidence type="ECO:0000256" key="3">
    <source>
        <dbReference type="ARBA" id="ARBA00012663"/>
    </source>
</evidence>
<keyword evidence="5" id="KW-0326">Glycosidase</keyword>
<dbReference type="GO" id="GO:0005975">
    <property type="term" value="P:carbohydrate metabolic process"/>
    <property type="evidence" value="ECO:0007669"/>
    <property type="project" value="InterPro"/>
</dbReference>